<reference evidence="1" key="1">
    <citation type="submission" date="2023-03" db="EMBL/GenBank/DDBJ databases">
        <title>Chromosome-scale reference genome and RAD-based genetic map of yellow starthistle (Centaurea solstitialis) reveal putative structural variation and QTLs associated with invader traits.</title>
        <authorList>
            <person name="Reatini B."/>
            <person name="Cang F.A."/>
            <person name="Jiang Q."/>
            <person name="Mckibben M.T.W."/>
            <person name="Barker M.S."/>
            <person name="Rieseberg L.H."/>
            <person name="Dlugosch K.M."/>
        </authorList>
    </citation>
    <scope>NUCLEOTIDE SEQUENCE</scope>
    <source>
        <strain evidence="1">CAN-66</strain>
        <tissue evidence="1">Leaf</tissue>
    </source>
</reference>
<comment type="caution">
    <text evidence="1">The sequence shown here is derived from an EMBL/GenBank/DDBJ whole genome shotgun (WGS) entry which is preliminary data.</text>
</comment>
<name>A0AA38SCG0_9ASTR</name>
<evidence type="ECO:0000313" key="2">
    <source>
        <dbReference type="Proteomes" id="UP001172457"/>
    </source>
</evidence>
<dbReference type="Proteomes" id="UP001172457">
    <property type="component" value="Chromosome 7"/>
</dbReference>
<protein>
    <submittedName>
        <fullName evidence="1">Uncharacterized protein</fullName>
    </submittedName>
</protein>
<evidence type="ECO:0000313" key="1">
    <source>
        <dbReference type="EMBL" id="KAJ9540240.1"/>
    </source>
</evidence>
<sequence>MELLMFNVLDKGNSTKEKMLLEAVVGSVLWFIWKARNNLVFNNKRFSTAIIKDSLQQCLLGEDNGITAAPVLRFFLLLKKN</sequence>
<proteinExistence type="predicted"/>
<gene>
    <name evidence="1" type="ORF">OSB04_026746</name>
</gene>
<keyword evidence="2" id="KW-1185">Reference proteome</keyword>
<dbReference type="AlphaFoldDB" id="A0AA38SCG0"/>
<dbReference type="EMBL" id="JARYMX010000007">
    <property type="protein sequence ID" value="KAJ9540240.1"/>
    <property type="molecule type" value="Genomic_DNA"/>
</dbReference>
<accession>A0AA38SCG0</accession>
<organism evidence="1 2">
    <name type="scientific">Centaurea solstitialis</name>
    <name type="common">yellow star-thistle</name>
    <dbReference type="NCBI Taxonomy" id="347529"/>
    <lineage>
        <taxon>Eukaryota</taxon>
        <taxon>Viridiplantae</taxon>
        <taxon>Streptophyta</taxon>
        <taxon>Embryophyta</taxon>
        <taxon>Tracheophyta</taxon>
        <taxon>Spermatophyta</taxon>
        <taxon>Magnoliopsida</taxon>
        <taxon>eudicotyledons</taxon>
        <taxon>Gunneridae</taxon>
        <taxon>Pentapetalae</taxon>
        <taxon>asterids</taxon>
        <taxon>campanulids</taxon>
        <taxon>Asterales</taxon>
        <taxon>Asteraceae</taxon>
        <taxon>Carduoideae</taxon>
        <taxon>Cardueae</taxon>
        <taxon>Centaureinae</taxon>
        <taxon>Centaurea</taxon>
    </lineage>
</organism>